<proteinExistence type="predicted"/>
<sequence length="58" mass="6676">MSDKNTLFLYHPFQASAGFGTCGSEALQAPNIYRDSTNKKDTKYCNRHTKYIHKDHPK</sequence>
<evidence type="ECO:0000313" key="1">
    <source>
        <dbReference type="Proteomes" id="UP000887563"/>
    </source>
</evidence>
<dbReference type="WBParaSite" id="Minc3s01240g21988">
    <property type="protein sequence ID" value="Minc3s01240g21988"/>
    <property type="gene ID" value="Minc3s01240g21988"/>
</dbReference>
<organism evidence="1 2">
    <name type="scientific">Meloidogyne incognita</name>
    <name type="common">Southern root-knot nematode worm</name>
    <name type="synonym">Oxyuris incognita</name>
    <dbReference type="NCBI Taxonomy" id="6306"/>
    <lineage>
        <taxon>Eukaryota</taxon>
        <taxon>Metazoa</taxon>
        <taxon>Ecdysozoa</taxon>
        <taxon>Nematoda</taxon>
        <taxon>Chromadorea</taxon>
        <taxon>Rhabditida</taxon>
        <taxon>Tylenchina</taxon>
        <taxon>Tylenchomorpha</taxon>
        <taxon>Tylenchoidea</taxon>
        <taxon>Meloidogynidae</taxon>
        <taxon>Meloidogyninae</taxon>
        <taxon>Meloidogyne</taxon>
        <taxon>Meloidogyne incognita group</taxon>
    </lineage>
</organism>
<dbReference type="Proteomes" id="UP000887563">
    <property type="component" value="Unplaced"/>
</dbReference>
<name>A0A914MBG1_MELIC</name>
<accession>A0A914MBG1</accession>
<reference evidence="2" key="1">
    <citation type="submission" date="2022-11" db="UniProtKB">
        <authorList>
            <consortium name="WormBaseParasite"/>
        </authorList>
    </citation>
    <scope>IDENTIFICATION</scope>
</reference>
<keyword evidence="1" id="KW-1185">Reference proteome</keyword>
<evidence type="ECO:0000313" key="2">
    <source>
        <dbReference type="WBParaSite" id="Minc3s01240g21988"/>
    </source>
</evidence>
<protein>
    <submittedName>
        <fullName evidence="2">Uncharacterized protein</fullName>
    </submittedName>
</protein>
<dbReference type="AlphaFoldDB" id="A0A914MBG1"/>